<proteinExistence type="predicted"/>
<name>A0A660E2K4_9LACO</name>
<accession>A0A660E2K4</accession>
<dbReference type="Gene3D" id="1.20.1440.50">
    <property type="entry name" value="Ta0600-like"/>
    <property type="match status" value="1"/>
</dbReference>
<evidence type="ECO:0000313" key="3">
    <source>
        <dbReference type="Proteomes" id="UP000289996"/>
    </source>
</evidence>
<dbReference type="SUPFAM" id="SSF109797">
    <property type="entry name" value="Bacteriocin immunity protein-like"/>
    <property type="match status" value="1"/>
</dbReference>
<dbReference type="EMBL" id="UYIG01000163">
    <property type="protein sequence ID" value="VDG29865.1"/>
    <property type="molecule type" value="Genomic_DNA"/>
</dbReference>
<reference evidence="2 3" key="1">
    <citation type="submission" date="2018-11" db="EMBL/GenBank/DDBJ databases">
        <authorList>
            <person name="Wuyts S."/>
        </authorList>
    </citation>
    <scope>NUCLEOTIDE SEQUENCE [LARGE SCALE GENOMIC DNA]</scope>
    <source>
        <strain evidence="2">Lactobacillus mudanjiangensis AMBF249</strain>
    </source>
</reference>
<dbReference type="InterPro" id="IPR023130">
    <property type="entry name" value="Ta0600-like_sf"/>
</dbReference>
<protein>
    <submittedName>
        <fullName evidence="2">Uncharacterized protein</fullName>
    </submittedName>
</protein>
<evidence type="ECO:0000256" key="1">
    <source>
        <dbReference type="ARBA" id="ARBA00023025"/>
    </source>
</evidence>
<dbReference type="Proteomes" id="UP000289996">
    <property type="component" value="Unassembled WGS sequence"/>
</dbReference>
<keyword evidence="3" id="KW-1185">Reference proteome</keyword>
<dbReference type="RefSeq" id="WP_130847094.1">
    <property type="nucleotide sequence ID" value="NZ_UYIE01000108.1"/>
</dbReference>
<evidence type="ECO:0000313" key="2">
    <source>
        <dbReference type="EMBL" id="VDG29865.1"/>
    </source>
</evidence>
<sequence length="97" mass="10884">MGNERIKLQQQRQLRAQLVLAATKPDIQADIALKRLVQRGLQRLQASGDAAITAEQVARDLGYYLFCHHYTMPRAAYELLAVAQTIQVPDTPIVPML</sequence>
<gene>
    <name evidence="2" type="ORF">MUDAN_MDHGFNIF_01394</name>
</gene>
<organism evidence="2 3">
    <name type="scientific">Lactiplantibacillus mudanjiangensis</name>
    <dbReference type="NCBI Taxonomy" id="1296538"/>
    <lineage>
        <taxon>Bacteria</taxon>
        <taxon>Bacillati</taxon>
        <taxon>Bacillota</taxon>
        <taxon>Bacilli</taxon>
        <taxon>Lactobacillales</taxon>
        <taxon>Lactobacillaceae</taxon>
        <taxon>Lactiplantibacillus</taxon>
    </lineage>
</organism>
<keyword evidence="1" id="KW-0079">Bacteriocin immunity</keyword>
<dbReference type="OrthoDB" id="2302218at2"/>
<dbReference type="GO" id="GO:0030153">
    <property type="term" value="P:bacteriocin immunity"/>
    <property type="evidence" value="ECO:0007669"/>
    <property type="project" value="UniProtKB-KW"/>
</dbReference>
<dbReference type="AlphaFoldDB" id="A0A660E2K4"/>